<evidence type="ECO:0000313" key="7">
    <source>
        <dbReference type="EMBL" id="KAG0590446.1"/>
    </source>
</evidence>
<keyword evidence="8" id="KW-1185">Reference proteome</keyword>
<dbReference type="PANTHER" id="PTHR14991:SF0">
    <property type="entry name" value="RING FINGER PROTEIN 32"/>
    <property type="match status" value="1"/>
</dbReference>
<reference evidence="7" key="1">
    <citation type="submission" date="2020-06" db="EMBL/GenBank/DDBJ databases">
        <title>WGS assembly of Ceratodon purpureus strain R40.</title>
        <authorList>
            <person name="Carey S.B."/>
            <person name="Jenkins J."/>
            <person name="Shu S."/>
            <person name="Lovell J.T."/>
            <person name="Sreedasyam A."/>
            <person name="Maumus F."/>
            <person name="Tiley G.P."/>
            <person name="Fernandez-Pozo N."/>
            <person name="Barry K."/>
            <person name="Chen C."/>
            <person name="Wang M."/>
            <person name="Lipzen A."/>
            <person name="Daum C."/>
            <person name="Saski C.A."/>
            <person name="Payton A.C."/>
            <person name="Mcbreen J.C."/>
            <person name="Conrad R.E."/>
            <person name="Kollar L.M."/>
            <person name="Olsson S."/>
            <person name="Huttunen S."/>
            <person name="Landis J.B."/>
            <person name="Wickett N.J."/>
            <person name="Johnson M.G."/>
            <person name="Rensing S.A."/>
            <person name="Grimwood J."/>
            <person name="Schmutz J."/>
            <person name="Mcdaniel S.F."/>
        </authorList>
    </citation>
    <scope>NUCLEOTIDE SEQUENCE</scope>
    <source>
        <strain evidence="7">R40</strain>
    </source>
</reference>
<name>A0A8T0J5J3_CERPU</name>
<evidence type="ECO:0000256" key="5">
    <source>
        <dbReference type="SAM" id="MobiDB-lite"/>
    </source>
</evidence>
<keyword evidence="1" id="KW-0479">Metal-binding</keyword>
<keyword evidence="3" id="KW-0862">Zinc</keyword>
<evidence type="ECO:0000256" key="4">
    <source>
        <dbReference type="PROSITE-ProRule" id="PRU00175"/>
    </source>
</evidence>
<dbReference type="PROSITE" id="PS50089">
    <property type="entry name" value="ZF_RING_2"/>
    <property type="match status" value="2"/>
</dbReference>
<evidence type="ECO:0000256" key="2">
    <source>
        <dbReference type="ARBA" id="ARBA00022771"/>
    </source>
</evidence>
<dbReference type="AlphaFoldDB" id="A0A8T0J5J3"/>
<dbReference type="Pfam" id="PF13639">
    <property type="entry name" value="zf-RING_2"/>
    <property type="match status" value="1"/>
</dbReference>
<proteinExistence type="predicted"/>
<dbReference type="Proteomes" id="UP000822688">
    <property type="component" value="Chromosome 1"/>
</dbReference>
<dbReference type="InterPro" id="IPR013083">
    <property type="entry name" value="Znf_RING/FYVE/PHD"/>
</dbReference>
<accession>A0A8T0J5J3</accession>
<organism evidence="7 8">
    <name type="scientific">Ceratodon purpureus</name>
    <name type="common">Fire moss</name>
    <name type="synonym">Dicranum purpureum</name>
    <dbReference type="NCBI Taxonomy" id="3225"/>
    <lineage>
        <taxon>Eukaryota</taxon>
        <taxon>Viridiplantae</taxon>
        <taxon>Streptophyta</taxon>
        <taxon>Embryophyta</taxon>
        <taxon>Bryophyta</taxon>
        <taxon>Bryophytina</taxon>
        <taxon>Bryopsida</taxon>
        <taxon>Dicranidae</taxon>
        <taxon>Pseudoditrichales</taxon>
        <taxon>Ditrichaceae</taxon>
        <taxon>Ceratodon</taxon>
    </lineage>
</organism>
<comment type="caution">
    <text evidence="7">The sequence shown here is derived from an EMBL/GenBank/DDBJ whole genome shotgun (WGS) entry which is preliminary data.</text>
</comment>
<dbReference type="InterPro" id="IPR042862">
    <property type="entry name" value="RNF32"/>
</dbReference>
<dbReference type="PANTHER" id="PTHR14991">
    <property type="entry name" value="RING FINGER PROTEIN 32"/>
    <property type="match status" value="1"/>
</dbReference>
<evidence type="ECO:0000259" key="6">
    <source>
        <dbReference type="PROSITE" id="PS50089"/>
    </source>
</evidence>
<evidence type="ECO:0000256" key="1">
    <source>
        <dbReference type="ARBA" id="ARBA00022723"/>
    </source>
</evidence>
<feature type="region of interest" description="Disordered" evidence="5">
    <location>
        <begin position="46"/>
        <end position="65"/>
    </location>
</feature>
<feature type="compositionally biased region" description="Polar residues" evidence="5">
    <location>
        <begin position="53"/>
        <end position="65"/>
    </location>
</feature>
<dbReference type="Gene3D" id="3.30.40.10">
    <property type="entry name" value="Zinc/RING finger domain, C3HC4 (zinc finger)"/>
    <property type="match status" value="2"/>
</dbReference>
<dbReference type="InterPro" id="IPR001841">
    <property type="entry name" value="Znf_RING"/>
</dbReference>
<evidence type="ECO:0000313" key="8">
    <source>
        <dbReference type="Proteomes" id="UP000822688"/>
    </source>
</evidence>
<dbReference type="PROSITE" id="PS50096">
    <property type="entry name" value="IQ"/>
    <property type="match status" value="1"/>
</dbReference>
<feature type="domain" description="RING-type" evidence="6">
    <location>
        <begin position="267"/>
        <end position="321"/>
    </location>
</feature>
<keyword evidence="2 4" id="KW-0863">Zinc-finger</keyword>
<dbReference type="SMART" id="SM00184">
    <property type="entry name" value="RING"/>
    <property type="match status" value="2"/>
</dbReference>
<dbReference type="EMBL" id="CM026421">
    <property type="protein sequence ID" value="KAG0590446.1"/>
    <property type="molecule type" value="Genomic_DNA"/>
</dbReference>
<dbReference type="SUPFAM" id="SSF57850">
    <property type="entry name" value="RING/U-box"/>
    <property type="match status" value="2"/>
</dbReference>
<dbReference type="CDD" id="cd16677">
    <property type="entry name" value="RING-H2_RNF32_rpt1"/>
    <property type="match status" value="1"/>
</dbReference>
<dbReference type="InterPro" id="IPR027370">
    <property type="entry name" value="Znf-RING_euk"/>
</dbReference>
<gene>
    <name evidence="7" type="ORF">KC19_1G100100</name>
</gene>
<dbReference type="GO" id="GO:0008270">
    <property type="term" value="F:zinc ion binding"/>
    <property type="evidence" value="ECO:0007669"/>
    <property type="project" value="UniProtKB-KW"/>
</dbReference>
<dbReference type="Pfam" id="PF13445">
    <property type="entry name" value="zf-RING_UBOX"/>
    <property type="match status" value="1"/>
</dbReference>
<protein>
    <recommendedName>
        <fullName evidence="6">RING-type domain-containing protein</fullName>
    </recommendedName>
</protein>
<sequence length="329" mass="37374">MPSEMKRARNFGNKYLRTSSDVRTAAVLQAQLQGKIGPLHEALPKVAGRSHGTDTPRSVQTSSTLANEEVCNPAKPLTTLQWAAVQQNSRERKDLLHPCPICLERFGLKKQQVILSCSHVFHKLCLQSFEKFSRNRCCPICRAEPYQKNCLIALSKTFCAERIQSAFRGYRVRKKYSHLLPRRRQCFFNMLASSTNHLLGQLGVHDNEIDELFKEIDETIAKTNEDIHAAELKVTQELKGPIVEDCSPVIDWQTVITKALERNDVDCPICIARLQRIGHNSALAWLSCSHVFHRECITAFEAYNTLPQQTAPVEPCCPICRANYQRLDM</sequence>
<evidence type="ECO:0000256" key="3">
    <source>
        <dbReference type="ARBA" id="ARBA00022833"/>
    </source>
</evidence>
<feature type="domain" description="RING-type" evidence="6">
    <location>
        <begin position="99"/>
        <end position="142"/>
    </location>
</feature>